<keyword evidence="1" id="KW-0812">Transmembrane</keyword>
<keyword evidence="1" id="KW-1133">Transmembrane helix</keyword>
<proteinExistence type="predicted"/>
<feature type="transmembrane region" description="Helical" evidence="1">
    <location>
        <begin position="48"/>
        <end position="66"/>
    </location>
</feature>
<sequence>MRTPNQPTGNGPFAACAALVVMVVAVVLFALLTAAVASKEPDWGSVPAWLAFLASTGTLVGIWLAYRTLQTNGDHRRDDEASLARLLVIEKLNTKKPHPQNRSSYIEVSVTLRNASSKAFSQIVIEGVTQNGVGCHQTVNDRSREFKDEGFRFLRADATVTTEWVNPRPNQNPDVRSVEIVYRYLDGNGRRWRRLQDLEPVRIYTDDHDDARFQRFEAAMAARPNDGGLILPPALRFEPAKTSE</sequence>
<dbReference type="RefSeq" id="WP_301570867.1">
    <property type="nucleotide sequence ID" value="NZ_JAPWIE010000003.1"/>
</dbReference>
<dbReference type="EMBL" id="JAPWIE010000003">
    <property type="protein sequence ID" value="MCZ4550243.1"/>
    <property type="molecule type" value="Genomic_DNA"/>
</dbReference>
<feature type="transmembrane region" description="Helical" evidence="1">
    <location>
        <begin position="12"/>
        <end position="36"/>
    </location>
</feature>
<evidence type="ECO:0000313" key="3">
    <source>
        <dbReference type="Proteomes" id="UP001067235"/>
    </source>
</evidence>
<name>A0ABT4MTB1_GORRU</name>
<keyword evidence="1" id="KW-0472">Membrane</keyword>
<accession>A0ABT4MTB1</accession>
<dbReference type="Proteomes" id="UP001067235">
    <property type="component" value="Unassembled WGS sequence"/>
</dbReference>
<keyword evidence="3" id="KW-1185">Reference proteome</keyword>
<reference evidence="2" key="1">
    <citation type="submission" date="2022-12" db="EMBL/GenBank/DDBJ databases">
        <authorList>
            <person name="Krivoruchko A.V."/>
            <person name="Elkin A."/>
        </authorList>
    </citation>
    <scope>NUCLEOTIDE SEQUENCE</scope>
    <source>
        <strain evidence="2">IEGM 1388</strain>
    </source>
</reference>
<evidence type="ECO:0000256" key="1">
    <source>
        <dbReference type="SAM" id="Phobius"/>
    </source>
</evidence>
<evidence type="ECO:0000313" key="2">
    <source>
        <dbReference type="EMBL" id="MCZ4550243.1"/>
    </source>
</evidence>
<comment type="caution">
    <text evidence="2">The sequence shown here is derived from an EMBL/GenBank/DDBJ whole genome shotgun (WGS) entry which is preliminary data.</text>
</comment>
<organism evidence="2 3">
    <name type="scientific">Gordonia rubripertincta</name>
    <name type="common">Rhodococcus corallinus</name>
    <dbReference type="NCBI Taxonomy" id="36822"/>
    <lineage>
        <taxon>Bacteria</taxon>
        <taxon>Bacillati</taxon>
        <taxon>Actinomycetota</taxon>
        <taxon>Actinomycetes</taxon>
        <taxon>Mycobacteriales</taxon>
        <taxon>Gordoniaceae</taxon>
        <taxon>Gordonia</taxon>
    </lineage>
</organism>
<gene>
    <name evidence="2" type="ORF">O4213_09635</name>
</gene>
<protein>
    <submittedName>
        <fullName evidence="2">Uncharacterized protein</fullName>
    </submittedName>
</protein>